<keyword evidence="2" id="KW-1185">Reference proteome</keyword>
<gene>
    <name evidence="1" type="ORF">DUNSADRAFT_10886</name>
</gene>
<organism evidence="1 2">
    <name type="scientific">Dunaliella salina</name>
    <name type="common">Green alga</name>
    <name type="synonym">Protococcus salinus</name>
    <dbReference type="NCBI Taxonomy" id="3046"/>
    <lineage>
        <taxon>Eukaryota</taxon>
        <taxon>Viridiplantae</taxon>
        <taxon>Chlorophyta</taxon>
        <taxon>core chlorophytes</taxon>
        <taxon>Chlorophyceae</taxon>
        <taxon>CS clade</taxon>
        <taxon>Chlamydomonadales</taxon>
        <taxon>Dunaliellaceae</taxon>
        <taxon>Dunaliella</taxon>
    </lineage>
</organism>
<evidence type="ECO:0008006" key="3">
    <source>
        <dbReference type="Google" id="ProtNLM"/>
    </source>
</evidence>
<name>A0ABQ7H4N8_DUNSA</name>
<proteinExistence type="predicted"/>
<evidence type="ECO:0000313" key="1">
    <source>
        <dbReference type="EMBL" id="KAF5841823.1"/>
    </source>
</evidence>
<comment type="caution">
    <text evidence="1">The sequence shown here is derived from an EMBL/GenBank/DDBJ whole genome shotgun (WGS) entry which is preliminary data.</text>
</comment>
<dbReference type="Proteomes" id="UP000815325">
    <property type="component" value="Unassembled WGS sequence"/>
</dbReference>
<protein>
    <recommendedName>
        <fullName evidence="3">Secreted protein</fullName>
    </recommendedName>
</protein>
<dbReference type="EMBL" id="MU069475">
    <property type="protein sequence ID" value="KAF5841823.1"/>
    <property type="molecule type" value="Genomic_DNA"/>
</dbReference>
<accession>A0ABQ7H4N8</accession>
<reference evidence="1" key="1">
    <citation type="submission" date="2017-08" db="EMBL/GenBank/DDBJ databases">
        <authorList>
            <person name="Polle J.E."/>
            <person name="Barry K."/>
            <person name="Cushman J."/>
            <person name="Schmutz J."/>
            <person name="Tran D."/>
            <person name="Hathwaick L.T."/>
            <person name="Yim W.C."/>
            <person name="Jenkins J."/>
            <person name="Mckie-Krisberg Z.M."/>
            <person name="Prochnik S."/>
            <person name="Lindquist E."/>
            <person name="Dockter R.B."/>
            <person name="Adam C."/>
            <person name="Molina H."/>
            <person name="Bunkerborg J."/>
            <person name="Jin E."/>
            <person name="Buchheim M."/>
            <person name="Magnuson J."/>
        </authorList>
    </citation>
    <scope>NUCLEOTIDE SEQUENCE</scope>
    <source>
        <strain evidence="1">CCAP 19/18</strain>
    </source>
</reference>
<sequence>MATACRFKFFFIISIGCHDGFLALDNVICVINLACLLGADALMQNLCCLSSGRGRANAKLVSLLSEFGVTWNFQPFIEFFPLKFITSFHTRRPQANLL</sequence>
<evidence type="ECO:0000313" key="2">
    <source>
        <dbReference type="Proteomes" id="UP000815325"/>
    </source>
</evidence>